<gene>
    <name evidence="2" type="ORF">SOCE26_047970</name>
</gene>
<feature type="transmembrane region" description="Helical" evidence="1">
    <location>
        <begin position="65"/>
        <end position="85"/>
    </location>
</feature>
<dbReference type="Proteomes" id="UP000238348">
    <property type="component" value="Chromosome"/>
</dbReference>
<reference evidence="2 3" key="1">
    <citation type="submission" date="2015-09" db="EMBL/GenBank/DDBJ databases">
        <title>Sorangium comparison.</title>
        <authorList>
            <person name="Zaburannyi N."/>
            <person name="Bunk B."/>
            <person name="Overmann J."/>
            <person name="Mueller R."/>
        </authorList>
    </citation>
    <scope>NUCLEOTIDE SEQUENCE [LARGE SCALE GENOMIC DNA]</scope>
    <source>
        <strain evidence="2 3">So ce26</strain>
    </source>
</reference>
<sequence length="146" mass="15235">MNTTIEAIQGSLTVTTAPAPGRTTLRSVGAVLGGLVSTFIVTTAVDLALHASDVFPPHGERMADALFVLALAYRFVFNAAGSYVAARLAPTRPMRHALALGVVGVAVSILGAVMMWEFGPAWYSIANIAIALPCAWVGARLRGVRS</sequence>
<evidence type="ECO:0000313" key="3">
    <source>
        <dbReference type="Proteomes" id="UP000238348"/>
    </source>
</evidence>
<evidence type="ECO:0000256" key="1">
    <source>
        <dbReference type="SAM" id="Phobius"/>
    </source>
</evidence>
<keyword evidence="1" id="KW-1133">Transmembrane helix</keyword>
<dbReference type="EMBL" id="CP012673">
    <property type="protein sequence ID" value="AUX43349.1"/>
    <property type="molecule type" value="Genomic_DNA"/>
</dbReference>
<evidence type="ECO:0000313" key="2">
    <source>
        <dbReference type="EMBL" id="AUX43349.1"/>
    </source>
</evidence>
<proteinExistence type="predicted"/>
<keyword evidence="1" id="KW-0472">Membrane</keyword>
<organism evidence="2 3">
    <name type="scientific">Sorangium cellulosum</name>
    <name type="common">Polyangium cellulosum</name>
    <dbReference type="NCBI Taxonomy" id="56"/>
    <lineage>
        <taxon>Bacteria</taxon>
        <taxon>Pseudomonadati</taxon>
        <taxon>Myxococcota</taxon>
        <taxon>Polyangia</taxon>
        <taxon>Polyangiales</taxon>
        <taxon>Polyangiaceae</taxon>
        <taxon>Sorangium</taxon>
    </lineage>
</organism>
<feature type="transmembrane region" description="Helical" evidence="1">
    <location>
        <begin position="97"/>
        <end position="116"/>
    </location>
</feature>
<feature type="transmembrane region" description="Helical" evidence="1">
    <location>
        <begin position="122"/>
        <end position="141"/>
    </location>
</feature>
<keyword evidence="1" id="KW-0812">Transmembrane</keyword>
<name>A0A2L0EVQ9_SORCE</name>
<dbReference type="AlphaFoldDB" id="A0A2L0EVQ9"/>
<feature type="transmembrane region" description="Helical" evidence="1">
    <location>
        <begin position="28"/>
        <end position="45"/>
    </location>
</feature>
<dbReference type="RefSeq" id="WP_234023938.1">
    <property type="nucleotide sequence ID" value="NZ_CP012673.1"/>
</dbReference>
<protein>
    <submittedName>
        <fullName evidence="2">Uncharacterized protein</fullName>
    </submittedName>
</protein>
<accession>A0A2L0EVQ9</accession>